<feature type="region of interest" description="Disordered" evidence="6">
    <location>
        <begin position="215"/>
        <end position="241"/>
    </location>
</feature>
<dbReference type="InterPro" id="IPR039420">
    <property type="entry name" value="WalR-like"/>
</dbReference>
<proteinExistence type="predicted"/>
<dbReference type="GO" id="GO:0000976">
    <property type="term" value="F:transcription cis-regulatory region binding"/>
    <property type="evidence" value="ECO:0007669"/>
    <property type="project" value="TreeGrafter"/>
</dbReference>
<dbReference type="PANTHER" id="PTHR48111:SF40">
    <property type="entry name" value="PHOSPHATE REGULON TRANSCRIPTIONAL REGULATORY PROTEIN PHOB"/>
    <property type="match status" value="1"/>
</dbReference>
<dbReference type="PROSITE" id="PS50110">
    <property type="entry name" value="RESPONSE_REGULATORY"/>
    <property type="match status" value="1"/>
</dbReference>
<feature type="domain" description="OmpR/PhoB-type" evidence="8">
    <location>
        <begin position="111"/>
        <end position="210"/>
    </location>
</feature>
<evidence type="ECO:0000256" key="2">
    <source>
        <dbReference type="ARBA" id="ARBA00023012"/>
    </source>
</evidence>
<evidence type="ECO:0000256" key="1">
    <source>
        <dbReference type="ARBA" id="ARBA00022553"/>
    </source>
</evidence>
<dbReference type="AlphaFoldDB" id="A0A4Q7RX15"/>
<dbReference type="SUPFAM" id="SSF52172">
    <property type="entry name" value="CheY-like"/>
    <property type="match status" value="1"/>
</dbReference>
<comment type="caution">
    <text evidence="4">Lacks conserved residue(s) required for the propagation of feature annotation.</text>
</comment>
<dbReference type="Pfam" id="PF00486">
    <property type="entry name" value="Trans_reg_C"/>
    <property type="match status" value="1"/>
</dbReference>
<dbReference type="GO" id="GO:0032993">
    <property type="term" value="C:protein-DNA complex"/>
    <property type="evidence" value="ECO:0007669"/>
    <property type="project" value="TreeGrafter"/>
</dbReference>
<dbReference type="InterPro" id="IPR011006">
    <property type="entry name" value="CheY-like_superfamily"/>
</dbReference>
<comment type="caution">
    <text evidence="9">The sequence shown here is derived from an EMBL/GenBank/DDBJ whole genome shotgun (WGS) entry which is preliminary data.</text>
</comment>
<dbReference type="Proteomes" id="UP000291078">
    <property type="component" value="Unassembled WGS sequence"/>
</dbReference>
<organism evidence="9 10">
    <name type="scientific">Cupriavidus agavae</name>
    <dbReference type="NCBI Taxonomy" id="1001822"/>
    <lineage>
        <taxon>Bacteria</taxon>
        <taxon>Pseudomonadati</taxon>
        <taxon>Pseudomonadota</taxon>
        <taxon>Betaproteobacteria</taxon>
        <taxon>Burkholderiales</taxon>
        <taxon>Burkholderiaceae</taxon>
        <taxon>Cupriavidus</taxon>
    </lineage>
</organism>
<dbReference type="GO" id="GO:0006355">
    <property type="term" value="P:regulation of DNA-templated transcription"/>
    <property type="evidence" value="ECO:0007669"/>
    <property type="project" value="InterPro"/>
</dbReference>
<dbReference type="Pfam" id="PF00072">
    <property type="entry name" value="Response_reg"/>
    <property type="match status" value="1"/>
</dbReference>
<dbReference type="InterPro" id="IPR036388">
    <property type="entry name" value="WH-like_DNA-bd_sf"/>
</dbReference>
<protein>
    <submittedName>
        <fullName evidence="9">Winged helix family two component transcriptional regulator</fullName>
    </submittedName>
</protein>
<dbReference type="SMART" id="SM00448">
    <property type="entry name" value="REC"/>
    <property type="match status" value="1"/>
</dbReference>
<keyword evidence="3 5" id="KW-0238">DNA-binding</keyword>
<dbReference type="Gene3D" id="1.10.10.10">
    <property type="entry name" value="Winged helix-like DNA-binding domain superfamily/Winged helix DNA-binding domain"/>
    <property type="match status" value="1"/>
</dbReference>
<feature type="compositionally biased region" description="Basic residues" evidence="6">
    <location>
        <begin position="220"/>
        <end position="230"/>
    </location>
</feature>
<dbReference type="Gene3D" id="6.10.250.690">
    <property type="match status" value="1"/>
</dbReference>
<accession>A0A4Q7RX15</accession>
<feature type="DNA-binding region" description="OmpR/PhoB-type" evidence="5">
    <location>
        <begin position="111"/>
        <end position="210"/>
    </location>
</feature>
<evidence type="ECO:0000256" key="3">
    <source>
        <dbReference type="ARBA" id="ARBA00023125"/>
    </source>
</evidence>
<name>A0A4Q7RX15_9BURK</name>
<dbReference type="InterPro" id="IPR001867">
    <property type="entry name" value="OmpR/PhoB-type_DNA-bd"/>
</dbReference>
<sequence length="241" mass="27047">MAARADHECRTFSDGRRMLLTLRRVSFDLLLLEWRVAGMGGMEILEWARAHLDPRIPVMFLAAHDDEADIAAALGAGADDYMLKPIRPVELAARVGALLRRAYPDIGACGDSLITCGAFTFDVLARQATRHGAVITLTPKEFELALLLFRNEGRVVPREHMVLAIWGRDIPPMSRTIDTHISRVRNKLGLWDENGVRVQPVYTYGYRLERVDEHGQPVTRGRRGRVRAKKKAPEGAFPKIS</sequence>
<keyword evidence="1" id="KW-0597">Phosphoprotein</keyword>
<keyword evidence="2" id="KW-0902">Two-component regulatory system</keyword>
<dbReference type="EMBL" id="SGXM01000003">
    <property type="protein sequence ID" value="RZT38486.1"/>
    <property type="molecule type" value="Genomic_DNA"/>
</dbReference>
<dbReference type="GO" id="GO:0005829">
    <property type="term" value="C:cytosol"/>
    <property type="evidence" value="ECO:0007669"/>
    <property type="project" value="TreeGrafter"/>
</dbReference>
<evidence type="ECO:0000256" key="4">
    <source>
        <dbReference type="PROSITE-ProRule" id="PRU00169"/>
    </source>
</evidence>
<dbReference type="PANTHER" id="PTHR48111">
    <property type="entry name" value="REGULATOR OF RPOS"/>
    <property type="match status" value="1"/>
</dbReference>
<dbReference type="GO" id="GO:0000156">
    <property type="term" value="F:phosphorelay response regulator activity"/>
    <property type="evidence" value="ECO:0007669"/>
    <property type="project" value="TreeGrafter"/>
</dbReference>
<feature type="domain" description="Response regulatory" evidence="7">
    <location>
        <begin position="1"/>
        <end position="99"/>
    </location>
</feature>
<keyword evidence="10" id="KW-1185">Reference proteome</keyword>
<reference evidence="9 10" key="1">
    <citation type="journal article" date="2015" name="Stand. Genomic Sci.">
        <title>Genomic Encyclopedia of Bacterial and Archaeal Type Strains, Phase III: the genomes of soil and plant-associated and newly described type strains.</title>
        <authorList>
            <person name="Whitman W.B."/>
            <person name="Woyke T."/>
            <person name="Klenk H.P."/>
            <person name="Zhou Y."/>
            <person name="Lilburn T.G."/>
            <person name="Beck B.J."/>
            <person name="De Vos P."/>
            <person name="Vandamme P."/>
            <person name="Eisen J.A."/>
            <person name="Garrity G."/>
            <person name="Hugenholtz P."/>
            <person name="Kyrpides N.C."/>
        </authorList>
    </citation>
    <scope>NUCLEOTIDE SEQUENCE [LARGE SCALE GENOMIC DNA]</scope>
    <source>
        <strain evidence="9 10">ASC-9842</strain>
    </source>
</reference>
<dbReference type="SMART" id="SM00862">
    <property type="entry name" value="Trans_reg_C"/>
    <property type="match status" value="1"/>
</dbReference>
<dbReference type="SUPFAM" id="SSF46894">
    <property type="entry name" value="C-terminal effector domain of the bipartite response regulators"/>
    <property type="match status" value="1"/>
</dbReference>
<evidence type="ECO:0000259" key="8">
    <source>
        <dbReference type="PROSITE" id="PS51755"/>
    </source>
</evidence>
<dbReference type="Gene3D" id="3.40.50.2300">
    <property type="match status" value="1"/>
</dbReference>
<dbReference type="InterPro" id="IPR001789">
    <property type="entry name" value="Sig_transdc_resp-reg_receiver"/>
</dbReference>
<evidence type="ECO:0000256" key="6">
    <source>
        <dbReference type="SAM" id="MobiDB-lite"/>
    </source>
</evidence>
<evidence type="ECO:0000313" key="10">
    <source>
        <dbReference type="Proteomes" id="UP000291078"/>
    </source>
</evidence>
<gene>
    <name evidence="9" type="ORF">EV147_2954</name>
</gene>
<evidence type="ECO:0000313" key="9">
    <source>
        <dbReference type="EMBL" id="RZT38486.1"/>
    </source>
</evidence>
<evidence type="ECO:0000256" key="5">
    <source>
        <dbReference type="PROSITE-ProRule" id="PRU01091"/>
    </source>
</evidence>
<dbReference type="PROSITE" id="PS51755">
    <property type="entry name" value="OMPR_PHOB"/>
    <property type="match status" value="1"/>
</dbReference>
<dbReference type="CDD" id="cd00383">
    <property type="entry name" value="trans_reg_C"/>
    <property type="match status" value="1"/>
</dbReference>
<dbReference type="InterPro" id="IPR016032">
    <property type="entry name" value="Sig_transdc_resp-reg_C-effctor"/>
</dbReference>
<evidence type="ECO:0000259" key="7">
    <source>
        <dbReference type="PROSITE" id="PS50110"/>
    </source>
</evidence>
<dbReference type="RefSeq" id="WP_235844759.1">
    <property type="nucleotide sequence ID" value="NZ_SGXM01000003.1"/>
</dbReference>